<evidence type="ECO:0000313" key="2">
    <source>
        <dbReference type="Proteomes" id="UP000178305"/>
    </source>
</evidence>
<dbReference type="InterPro" id="IPR012657">
    <property type="entry name" value="23S_rRNA-intervening_sequence"/>
</dbReference>
<dbReference type="SUPFAM" id="SSF158446">
    <property type="entry name" value="IVS-encoded protein-like"/>
    <property type="match status" value="1"/>
</dbReference>
<protein>
    <submittedName>
        <fullName evidence="1">Uncharacterized protein</fullName>
    </submittedName>
</protein>
<dbReference type="Pfam" id="PF05635">
    <property type="entry name" value="23S_rRNA_IVP"/>
    <property type="match status" value="1"/>
</dbReference>
<gene>
    <name evidence="1" type="ORF">A3A64_02965</name>
</gene>
<organism evidence="1 2">
    <name type="scientific">Candidatus Gottesmanbacteria bacterium RIFCSPLOWO2_01_FULL_48_11</name>
    <dbReference type="NCBI Taxonomy" id="1798395"/>
    <lineage>
        <taxon>Bacteria</taxon>
        <taxon>Candidatus Gottesmaniibacteriota</taxon>
    </lineage>
</organism>
<dbReference type="EMBL" id="MFJY01000043">
    <property type="protein sequence ID" value="OGG27571.1"/>
    <property type="molecule type" value="Genomic_DNA"/>
</dbReference>
<comment type="caution">
    <text evidence="1">The sequence shown here is derived from an EMBL/GenBank/DDBJ whole genome shotgun (WGS) entry which is preliminary data.</text>
</comment>
<dbReference type="AlphaFoldDB" id="A0A1F6ASC8"/>
<dbReference type="Proteomes" id="UP000178305">
    <property type="component" value="Unassembled WGS sequence"/>
</dbReference>
<proteinExistence type="predicted"/>
<name>A0A1F6ASC8_9BACT</name>
<dbReference type="NCBIfam" id="TIGR02436">
    <property type="entry name" value="four helix bundle protein"/>
    <property type="match status" value="1"/>
</dbReference>
<sequence length="250" mass="28607">MTSTVVQDLIAKTFRELSQPTKPIQRSRISTTPNGYIHLVAWSNASLLRLFIRRFTETLSKSEYRLKAQTDDAARSVVANIEEGFARPTTNEYLTFLGYSQASLIEVKGDIQRSSQDGLLPSIPGSSIAGLGIDLKPWHEALKNSVISRPKGVYRNLEEPKGKNQEPQHIYTAVAEPHTIQTPLKSFTFLYSPVDNLRASQLTYEVFIELINKTDWHLRRLVESLEDKLNRDQKFYQVERARIRSNVKMR</sequence>
<accession>A0A1F6ASC8</accession>
<dbReference type="Gene3D" id="1.20.1440.60">
    <property type="entry name" value="23S rRNA-intervening sequence"/>
    <property type="match status" value="1"/>
</dbReference>
<dbReference type="InterPro" id="IPR036583">
    <property type="entry name" value="23S_rRNA_IVS_sf"/>
</dbReference>
<evidence type="ECO:0000313" key="1">
    <source>
        <dbReference type="EMBL" id="OGG27571.1"/>
    </source>
</evidence>
<reference evidence="1 2" key="1">
    <citation type="journal article" date="2016" name="Nat. Commun.">
        <title>Thousands of microbial genomes shed light on interconnected biogeochemical processes in an aquifer system.</title>
        <authorList>
            <person name="Anantharaman K."/>
            <person name="Brown C.T."/>
            <person name="Hug L.A."/>
            <person name="Sharon I."/>
            <person name="Castelle C.J."/>
            <person name="Probst A.J."/>
            <person name="Thomas B.C."/>
            <person name="Singh A."/>
            <person name="Wilkins M.J."/>
            <person name="Karaoz U."/>
            <person name="Brodie E.L."/>
            <person name="Williams K.H."/>
            <person name="Hubbard S.S."/>
            <person name="Banfield J.F."/>
        </authorList>
    </citation>
    <scope>NUCLEOTIDE SEQUENCE [LARGE SCALE GENOMIC DNA]</scope>
</reference>